<evidence type="ECO:0000259" key="3">
    <source>
        <dbReference type="PROSITE" id="PS50879"/>
    </source>
</evidence>
<evidence type="ECO:0000313" key="4">
    <source>
        <dbReference type="EMBL" id="KAF5319459.1"/>
    </source>
</evidence>
<name>A0A8H5B9X7_9AGAR</name>
<reference evidence="4 5" key="1">
    <citation type="journal article" date="2020" name="ISME J.">
        <title>Uncovering the hidden diversity of litter-decomposition mechanisms in mushroom-forming fungi.</title>
        <authorList>
            <person name="Floudas D."/>
            <person name="Bentzer J."/>
            <person name="Ahren D."/>
            <person name="Johansson T."/>
            <person name="Persson P."/>
            <person name="Tunlid A."/>
        </authorList>
    </citation>
    <scope>NUCLEOTIDE SEQUENCE [LARGE SCALE GENOMIC DNA]</scope>
    <source>
        <strain evidence="4 5">CBS 101986</strain>
    </source>
</reference>
<feature type="domain" description="Reverse transcriptase" evidence="2">
    <location>
        <begin position="413"/>
        <end position="704"/>
    </location>
</feature>
<dbReference type="SUPFAM" id="SSF56672">
    <property type="entry name" value="DNA/RNA polymerases"/>
    <property type="match status" value="1"/>
</dbReference>
<protein>
    <recommendedName>
        <fullName evidence="6">Reverse transcriptase domain-containing protein</fullName>
    </recommendedName>
</protein>
<dbReference type="InterPro" id="IPR036691">
    <property type="entry name" value="Endo/exonu/phosph_ase_sf"/>
</dbReference>
<dbReference type="CDD" id="cd09276">
    <property type="entry name" value="Rnase_HI_RT_non_LTR"/>
    <property type="match status" value="1"/>
</dbReference>
<evidence type="ECO:0000256" key="1">
    <source>
        <dbReference type="SAM" id="MobiDB-lite"/>
    </source>
</evidence>
<dbReference type="PROSITE" id="PS50879">
    <property type="entry name" value="RNASE_H_1"/>
    <property type="match status" value="1"/>
</dbReference>
<evidence type="ECO:0000313" key="5">
    <source>
        <dbReference type="Proteomes" id="UP000567179"/>
    </source>
</evidence>
<dbReference type="GO" id="GO:0004523">
    <property type="term" value="F:RNA-DNA hybrid ribonuclease activity"/>
    <property type="evidence" value="ECO:0007669"/>
    <property type="project" value="InterPro"/>
</dbReference>
<dbReference type="PANTHER" id="PTHR33481">
    <property type="entry name" value="REVERSE TRANSCRIPTASE"/>
    <property type="match status" value="1"/>
</dbReference>
<accession>A0A8H5B9X7</accession>
<dbReference type="InterPro" id="IPR005135">
    <property type="entry name" value="Endo/exonuclease/phosphatase"/>
</dbReference>
<dbReference type="InterPro" id="IPR043502">
    <property type="entry name" value="DNA/RNA_pol_sf"/>
</dbReference>
<dbReference type="Gene3D" id="3.30.420.10">
    <property type="entry name" value="Ribonuclease H-like superfamily/Ribonuclease H"/>
    <property type="match status" value="1"/>
</dbReference>
<feature type="compositionally biased region" description="Pro residues" evidence="1">
    <location>
        <begin position="1270"/>
        <end position="1279"/>
    </location>
</feature>
<dbReference type="Gene3D" id="3.60.10.10">
    <property type="entry name" value="Endonuclease/exonuclease/phosphatase"/>
    <property type="match status" value="1"/>
</dbReference>
<sequence>MSITLRTDIIEHRDIQVLDVSQGNNTITIINVYNDPRLKELKLPSGRPTLITGDFNLHHILWSTGPVGQDRITNEIVDWLSEKGYTLLNEKGVITHPARNRRERDSVIDLSFANPEAISQDTFKDWCVDPSLSHDSDHYAIRFTIDHGRHEIANPLGLKYSLKHVKANEWVEAFEKEVAKVEETLEKLTSPHIEKEDIDDGAHAITVAMQNATAQVGKERRPSPVAKPWWDEELSNTAKELANARMEEAQARRQGITNHRTIQRKIITLRNYFHRQCRKKKKSWAIQKLENANELEIWQFQNWSKGQRNYPSPPIQRGKGMDHAVLHTDKCEALRSELLQPPPQLPIEYHLDLETPVEHELQFEEITEEEVYEALHKNSTNTAPGYSQVTYKCIQWAWATGKGKRYIYLLMNKCLQVGYHPRSWRQAVAVALRKPNKPDYSNPRAYRLITLLECLGKVLERIVARRLTYLAGKYDLIPPGQFGGKSNSSTTDALLTFVNDIQSAWNHGYATTALTFDIKGYFDFVNHKRLLSELRRKKLPIQYIKWTASFLEEREAAVCLDGKVGEMKKVQNGIPQGSPVSPILAAFYTAELLELFHKQHNPQTQPHPELPTDTQLLMYVDDGNLYVSSPSLDTNITLLENAYEKVHEWLGKAGLSADPVKRELIHYCKPRSKAHTTAPSIQLCDDPEHQINPSSTVRWLGVHFDRQLRFEQHVKLMAARGENAVNGMTMLANTVKGLSQIHTRRLYLGAVVPKILYAAPVWWRNRKYQQQLLEKVQHRALRLICAAFKTTPIKALEIEASVPPIHLQIKLITRRLAIRFNKLPISNPIIQRLDEEWLLGQKHTSPPPLPPTKSTNSKRTQAQKQSTTLLDIVKYTNPKHERIDPFLHPPWRRLTSAFNGRLQIAPCESKKRSSEEKRRKADEHINHVNDLNKDASNLIVYTDSSLVNKNGFSRVGAAAVTYRKGRETRRITMGLGGRTEVYDGELAALTMGITVAVDESKKNPTIKHIHIFSDNVSALSAICDPKPTGGQLFKHTFHDKATTFLDSDDNHRLSISWCPSHSGVAGNERADELAKQATQLAWSSPISTSRTNALRRSTLATQKEWTREWKCSEKQSWFAIADRFQPSLKPTKRAKHLKNRREIFGRLVQARTGHAYTGEFRRRFFPGEPFRCPCDNQTIETREHIIISCPRYEEHRDVLRKVSPSIALSEIFGTQEGIEALAKFLEVSGAFTRNGKPRPSTVPPLQVAPLSPPDPMDIDDGNSTYLGPVPALPPPLDFG</sequence>
<gene>
    <name evidence="4" type="ORF">D9619_008774</name>
</gene>
<dbReference type="OrthoDB" id="3230070at2759"/>
<dbReference type="InterPro" id="IPR002156">
    <property type="entry name" value="RNaseH_domain"/>
</dbReference>
<dbReference type="Pfam" id="PF00078">
    <property type="entry name" value="RVT_1"/>
    <property type="match status" value="1"/>
</dbReference>
<evidence type="ECO:0008006" key="6">
    <source>
        <dbReference type="Google" id="ProtNLM"/>
    </source>
</evidence>
<dbReference type="InterPro" id="IPR012337">
    <property type="entry name" value="RNaseH-like_sf"/>
</dbReference>
<feature type="region of interest" description="Disordered" evidence="1">
    <location>
        <begin position="841"/>
        <end position="867"/>
    </location>
</feature>
<dbReference type="InterPro" id="IPR036397">
    <property type="entry name" value="RNaseH_sf"/>
</dbReference>
<dbReference type="Proteomes" id="UP000567179">
    <property type="component" value="Unassembled WGS sequence"/>
</dbReference>
<dbReference type="AlphaFoldDB" id="A0A8H5B9X7"/>
<dbReference type="GO" id="GO:0003676">
    <property type="term" value="F:nucleic acid binding"/>
    <property type="evidence" value="ECO:0007669"/>
    <property type="project" value="InterPro"/>
</dbReference>
<feature type="domain" description="RNase H type-1" evidence="3">
    <location>
        <begin position="934"/>
        <end position="1079"/>
    </location>
</feature>
<proteinExistence type="predicted"/>
<keyword evidence="5" id="KW-1185">Reference proteome</keyword>
<dbReference type="CDD" id="cd01650">
    <property type="entry name" value="RT_nLTR_like"/>
    <property type="match status" value="1"/>
</dbReference>
<dbReference type="PROSITE" id="PS50878">
    <property type="entry name" value="RT_POL"/>
    <property type="match status" value="1"/>
</dbReference>
<dbReference type="SUPFAM" id="SSF56219">
    <property type="entry name" value="DNase I-like"/>
    <property type="match status" value="1"/>
</dbReference>
<dbReference type="Pfam" id="PF14529">
    <property type="entry name" value="Exo_endo_phos_2"/>
    <property type="match status" value="1"/>
</dbReference>
<dbReference type="EMBL" id="JAACJJ010000029">
    <property type="protein sequence ID" value="KAF5319459.1"/>
    <property type="molecule type" value="Genomic_DNA"/>
</dbReference>
<dbReference type="Pfam" id="PF00075">
    <property type="entry name" value="RNase_H"/>
    <property type="match status" value="1"/>
</dbReference>
<evidence type="ECO:0000259" key="2">
    <source>
        <dbReference type="PROSITE" id="PS50878"/>
    </source>
</evidence>
<feature type="region of interest" description="Disordered" evidence="1">
    <location>
        <begin position="1233"/>
        <end position="1279"/>
    </location>
</feature>
<dbReference type="SUPFAM" id="SSF53098">
    <property type="entry name" value="Ribonuclease H-like"/>
    <property type="match status" value="1"/>
</dbReference>
<comment type="caution">
    <text evidence="4">The sequence shown here is derived from an EMBL/GenBank/DDBJ whole genome shotgun (WGS) entry which is preliminary data.</text>
</comment>
<dbReference type="PANTHER" id="PTHR33481:SF1">
    <property type="entry name" value="ENDONUCLEASE_EXONUCLEASE_PHOSPHATASE DOMAIN-CONTAINING PROTEIN-RELATED"/>
    <property type="match status" value="1"/>
</dbReference>
<organism evidence="4 5">
    <name type="scientific">Psilocybe cf. subviscida</name>
    <dbReference type="NCBI Taxonomy" id="2480587"/>
    <lineage>
        <taxon>Eukaryota</taxon>
        <taxon>Fungi</taxon>
        <taxon>Dikarya</taxon>
        <taxon>Basidiomycota</taxon>
        <taxon>Agaricomycotina</taxon>
        <taxon>Agaricomycetes</taxon>
        <taxon>Agaricomycetidae</taxon>
        <taxon>Agaricales</taxon>
        <taxon>Agaricineae</taxon>
        <taxon>Strophariaceae</taxon>
        <taxon>Psilocybe</taxon>
    </lineage>
</organism>
<dbReference type="InterPro" id="IPR000477">
    <property type="entry name" value="RT_dom"/>
</dbReference>